<keyword evidence="9" id="KW-0406">Ion transport</keyword>
<evidence type="ECO:0000313" key="16">
    <source>
        <dbReference type="Proteomes" id="UP000630135"/>
    </source>
</evidence>
<sequence>MLRLPTLRRTGGCAIFAAVTLPPDLDLPAPDHRAPWRRWLGSLIFGLNTSAARTYDKVVIVLIVASVIAVMLESVSGLSRPTREGLRWAEWVFTVVFTLDYLGRLLGARRPLRYALSFYGLVDLITILPSYLSLLFPGTQYLLVVRALRLLRIFRVFKLARYSDQASLIGEALRASREKIIVFFISVLSMVIVFGTLLYMVEGPEHGFTSIPTSIYWAVVTVTTVGYGDISPKTGLGKFIATLAMLTGYAIIAVPTGIVTVGLQEAREARRGRTCPQCGLGQHDPDAHFCKRCGENLPG</sequence>
<reference evidence="14" key="2">
    <citation type="journal article" date="2014" name="Int. J. Syst. Evol. Microbiol.">
        <title>Complete genome sequence of Corynebacterium casei LMG S-19264T (=DSM 44701T), isolated from a smear-ripened cheese.</title>
        <authorList>
            <consortium name="US DOE Joint Genome Institute (JGI-PGF)"/>
            <person name="Walter F."/>
            <person name="Albersmeier A."/>
            <person name="Kalinowski J."/>
            <person name="Ruckert C."/>
        </authorList>
    </citation>
    <scope>NUCLEOTIDE SEQUENCE</scope>
    <source>
        <strain evidence="14">CGMCC 1.8885</strain>
    </source>
</reference>
<dbReference type="Gene3D" id="1.20.120.350">
    <property type="entry name" value="Voltage-gated potassium channels. Chain C"/>
    <property type="match status" value="1"/>
</dbReference>
<feature type="domain" description="Ion transport" evidence="13">
    <location>
        <begin position="53"/>
        <end position="270"/>
    </location>
</feature>
<keyword evidence="16" id="KW-1185">Reference proteome</keyword>
<evidence type="ECO:0000256" key="5">
    <source>
        <dbReference type="ARBA" id="ARBA00022826"/>
    </source>
</evidence>
<dbReference type="EMBL" id="BMLZ01000040">
    <property type="protein sequence ID" value="GGP30811.1"/>
    <property type="molecule type" value="Genomic_DNA"/>
</dbReference>
<evidence type="ECO:0000313" key="15">
    <source>
        <dbReference type="EMBL" id="GGP30811.1"/>
    </source>
</evidence>
<keyword evidence="5" id="KW-0631">Potassium channel</keyword>
<dbReference type="InterPro" id="IPR005821">
    <property type="entry name" value="Ion_trans_dom"/>
</dbReference>
<feature type="transmembrane region" description="Helical" evidence="12">
    <location>
        <begin position="85"/>
        <end position="102"/>
    </location>
</feature>
<dbReference type="Gene3D" id="1.10.287.70">
    <property type="match status" value="1"/>
</dbReference>
<evidence type="ECO:0000313" key="14">
    <source>
        <dbReference type="EMBL" id="GGI73449.1"/>
    </source>
</evidence>
<feature type="transmembrane region" description="Helical" evidence="12">
    <location>
        <begin position="58"/>
        <end position="79"/>
    </location>
</feature>
<reference evidence="15" key="1">
    <citation type="journal article" date="2014" name="Int. J. Syst. Evol. Microbiol.">
        <title>Complete genome of a new Firmicutes species belonging to the dominant human colonic microbiota ('Ruminococcus bicirculans') reveals two chromosomes and a selective capacity to utilize plant glucans.</title>
        <authorList>
            <consortium name="NISC Comparative Sequencing Program"/>
            <person name="Wegmann U."/>
            <person name="Louis P."/>
            <person name="Goesmann A."/>
            <person name="Henrissat B."/>
            <person name="Duncan S.H."/>
            <person name="Flint H.J."/>
        </authorList>
    </citation>
    <scope>NUCLEOTIDE SEQUENCE</scope>
    <source>
        <strain evidence="15">CGMCC 1.8884</strain>
    </source>
</reference>
<reference evidence="14" key="4">
    <citation type="submission" date="2023-08" db="EMBL/GenBank/DDBJ databases">
        <authorList>
            <person name="Sun Q."/>
            <person name="Zhou Y."/>
        </authorList>
    </citation>
    <scope>NUCLEOTIDE SEQUENCE</scope>
    <source>
        <strain evidence="15">CGMCC 1.8884</strain>
        <strain evidence="14">CGMCC 1.8885</strain>
    </source>
</reference>
<evidence type="ECO:0000256" key="2">
    <source>
        <dbReference type="ARBA" id="ARBA00022448"/>
    </source>
</evidence>
<reference evidence="16" key="3">
    <citation type="journal article" date="2019" name="Int. J. Syst. Evol. Microbiol.">
        <title>The Global Catalogue of Microorganisms (GCM) 10K type strain sequencing project: providing services to taxonomists for standard genome sequencing and annotation.</title>
        <authorList>
            <consortium name="The Broad Institute Genomics Platform"/>
            <consortium name="The Broad Institute Genome Sequencing Center for Infectious Disease"/>
            <person name="Wu L."/>
            <person name="Ma J."/>
        </authorList>
    </citation>
    <scope>NUCLEOTIDE SEQUENCE [LARGE SCALE GENOMIC DNA]</scope>
    <source>
        <strain evidence="16">CGMCC 1.8884</strain>
    </source>
</reference>
<evidence type="ECO:0000256" key="8">
    <source>
        <dbReference type="ARBA" id="ARBA00022989"/>
    </source>
</evidence>
<dbReference type="Proteomes" id="UP000652720">
    <property type="component" value="Unassembled WGS sequence"/>
</dbReference>
<evidence type="ECO:0000256" key="7">
    <source>
        <dbReference type="ARBA" id="ARBA00022958"/>
    </source>
</evidence>
<dbReference type="SUPFAM" id="SSF81324">
    <property type="entry name" value="Voltage-gated potassium channels"/>
    <property type="match status" value="1"/>
</dbReference>
<dbReference type="Proteomes" id="UP000630135">
    <property type="component" value="Unassembled WGS sequence"/>
</dbReference>
<organism evidence="14 17">
    <name type="scientific">Deinococcus wulumuqiensis</name>
    <dbReference type="NCBI Taxonomy" id="980427"/>
    <lineage>
        <taxon>Bacteria</taxon>
        <taxon>Thermotogati</taxon>
        <taxon>Deinococcota</taxon>
        <taxon>Deinococci</taxon>
        <taxon>Deinococcales</taxon>
        <taxon>Deinococcaceae</taxon>
        <taxon>Deinococcus</taxon>
    </lineage>
</organism>
<evidence type="ECO:0000259" key="13">
    <source>
        <dbReference type="Pfam" id="PF00520"/>
    </source>
</evidence>
<accession>A0AAV4K0C9</accession>
<keyword evidence="8 12" id="KW-1133">Transmembrane helix</keyword>
<dbReference type="InterPro" id="IPR027359">
    <property type="entry name" value="Volt_channel_dom_sf"/>
</dbReference>
<evidence type="ECO:0000256" key="12">
    <source>
        <dbReference type="SAM" id="Phobius"/>
    </source>
</evidence>
<gene>
    <name evidence="15" type="ORF">GCM10008021_24620</name>
    <name evidence="14" type="ORF">GCM10010914_04330</name>
</gene>
<dbReference type="GO" id="GO:0005249">
    <property type="term" value="F:voltage-gated potassium channel activity"/>
    <property type="evidence" value="ECO:0007669"/>
    <property type="project" value="InterPro"/>
</dbReference>
<keyword evidence="11" id="KW-0407">Ion channel</keyword>
<evidence type="ECO:0000313" key="17">
    <source>
        <dbReference type="Proteomes" id="UP000652720"/>
    </source>
</evidence>
<evidence type="ECO:0000256" key="10">
    <source>
        <dbReference type="ARBA" id="ARBA00023136"/>
    </source>
</evidence>
<evidence type="ECO:0000256" key="4">
    <source>
        <dbReference type="ARBA" id="ARBA00022692"/>
    </source>
</evidence>
<dbReference type="PANTHER" id="PTHR11537">
    <property type="entry name" value="VOLTAGE-GATED POTASSIUM CHANNEL"/>
    <property type="match status" value="1"/>
</dbReference>
<evidence type="ECO:0000256" key="3">
    <source>
        <dbReference type="ARBA" id="ARBA00022538"/>
    </source>
</evidence>
<feature type="transmembrane region" description="Helical" evidence="12">
    <location>
        <begin position="239"/>
        <end position="263"/>
    </location>
</feature>
<comment type="caution">
    <text evidence="14">The sequence shown here is derived from an EMBL/GenBank/DDBJ whole genome shotgun (WGS) entry which is preliminary data.</text>
</comment>
<comment type="subcellular location">
    <subcellularLocation>
        <location evidence="1">Membrane</location>
        <topology evidence="1">Multi-pass membrane protein</topology>
    </subcellularLocation>
</comment>
<keyword evidence="7" id="KW-0630">Potassium</keyword>
<keyword evidence="6" id="KW-0851">Voltage-gated channel</keyword>
<feature type="transmembrane region" description="Helical" evidence="12">
    <location>
        <begin position="114"/>
        <end position="134"/>
    </location>
</feature>
<keyword evidence="10 12" id="KW-0472">Membrane</keyword>
<dbReference type="PRINTS" id="PR00169">
    <property type="entry name" value="KCHANNEL"/>
</dbReference>
<evidence type="ECO:0000256" key="9">
    <source>
        <dbReference type="ARBA" id="ARBA00023065"/>
    </source>
</evidence>
<dbReference type="PANTHER" id="PTHR11537:SF254">
    <property type="entry name" value="POTASSIUM VOLTAGE-GATED CHANNEL PROTEIN SHAB"/>
    <property type="match status" value="1"/>
</dbReference>
<feature type="transmembrane region" description="Helical" evidence="12">
    <location>
        <begin position="180"/>
        <end position="201"/>
    </location>
</feature>
<dbReference type="InterPro" id="IPR028325">
    <property type="entry name" value="VG_K_chnl"/>
</dbReference>
<evidence type="ECO:0000256" key="11">
    <source>
        <dbReference type="ARBA" id="ARBA00023303"/>
    </source>
</evidence>
<keyword evidence="4 12" id="KW-0812">Transmembrane</keyword>
<name>A0AAV4K0C9_9DEIO</name>
<dbReference type="AlphaFoldDB" id="A0AAV4K0C9"/>
<proteinExistence type="predicted"/>
<dbReference type="Pfam" id="PF00520">
    <property type="entry name" value="Ion_trans"/>
    <property type="match status" value="1"/>
</dbReference>
<keyword evidence="3" id="KW-0633">Potassium transport</keyword>
<evidence type="ECO:0000256" key="1">
    <source>
        <dbReference type="ARBA" id="ARBA00004141"/>
    </source>
</evidence>
<dbReference type="GO" id="GO:0001508">
    <property type="term" value="P:action potential"/>
    <property type="evidence" value="ECO:0007669"/>
    <property type="project" value="TreeGrafter"/>
</dbReference>
<dbReference type="GO" id="GO:0008076">
    <property type="term" value="C:voltage-gated potassium channel complex"/>
    <property type="evidence" value="ECO:0007669"/>
    <property type="project" value="InterPro"/>
</dbReference>
<keyword evidence="2" id="KW-0813">Transport</keyword>
<dbReference type="EMBL" id="BMMA01000002">
    <property type="protein sequence ID" value="GGI73449.1"/>
    <property type="molecule type" value="Genomic_DNA"/>
</dbReference>
<protein>
    <submittedName>
        <fullName evidence="14">Ion transporter</fullName>
    </submittedName>
</protein>
<evidence type="ECO:0000256" key="6">
    <source>
        <dbReference type="ARBA" id="ARBA00022882"/>
    </source>
</evidence>